<dbReference type="InterPro" id="IPR037237">
    <property type="entry name" value="IlvD/EDD_N"/>
</dbReference>
<dbReference type="FunFam" id="3.40.980.10:FF:000001">
    <property type="entry name" value="Molybdopterin molybdenumtransferase"/>
    <property type="match status" value="1"/>
</dbReference>
<dbReference type="Pfam" id="PF03454">
    <property type="entry name" value="MoeA_C"/>
    <property type="match status" value="1"/>
</dbReference>
<evidence type="ECO:0000256" key="5">
    <source>
        <dbReference type="SAM" id="MobiDB-lite"/>
    </source>
</evidence>
<dbReference type="InterPro" id="IPR036135">
    <property type="entry name" value="MoeA_linker/N_sf"/>
</dbReference>
<evidence type="ECO:0000256" key="1">
    <source>
        <dbReference type="ARBA" id="ARBA00005046"/>
    </source>
</evidence>
<feature type="region of interest" description="Disordered" evidence="5">
    <location>
        <begin position="1129"/>
        <end position="1172"/>
    </location>
</feature>
<name>A0A4Y9YVM6_9AGAM</name>
<organism evidence="7 8">
    <name type="scientific">Dentipellis fragilis</name>
    <dbReference type="NCBI Taxonomy" id="205917"/>
    <lineage>
        <taxon>Eukaryota</taxon>
        <taxon>Fungi</taxon>
        <taxon>Dikarya</taxon>
        <taxon>Basidiomycota</taxon>
        <taxon>Agaricomycotina</taxon>
        <taxon>Agaricomycetes</taxon>
        <taxon>Russulales</taxon>
        <taxon>Hericiaceae</taxon>
        <taxon>Dentipellis</taxon>
    </lineage>
</organism>
<dbReference type="STRING" id="205917.A0A4Y9YVM6"/>
<dbReference type="SMART" id="SM00852">
    <property type="entry name" value="MoCF_biosynth"/>
    <property type="match status" value="2"/>
</dbReference>
<dbReference type="InterPro" id="IPR038987">
    <property type="entry name" value="MoeA-like"/>
</dbReference>
<evidence type="ECO:0000313" key="8">
    <source>
        <dbReference type="Proteomes" id="UP000298327"/>
    </source>
</evidence>
<dbReference type="InterPro" id="IPR036425">
    <property type="entry name" value="MoaB/Mog-like_dom_sf"/>
</dbReference>
<gene>
    <name evidence="7" type="ORF">EVG20_g4452</name>
</gene>
<evidence type="ECO:0000256" key="3">
    <source>
        <dbReference type="ARBA" id="ARBA00008339"/>
    </source>
</evidence>
<reference evidence="7 8" key="1">
    <citation type="submission" date="2019-02" db="EMBL/GenBank/DDBJ databases">
        <title>Genome sequencing of the rare red list fungi Dentipellis fragilis.</title>
        <authorList>
            <person name="Buettner E."/>
            <person name="Kellner H."/>
        </authorList>
    </citation>
    <scope>NUCLEOTIDE SEQUENCE [LARGE SCALE GENOMIC DNA]</scope>
    <source>
        <strain evidence="7 8">DSM 105465</strain>
    </source>
</reference>
<dbReference type="GO" id="GO:0061599">
    <property type="term" value="F:molybdopterin molybdotransferase activity"/>
    <property type="evidence" value="ECO:0007669"/>
    <property type="project" value="TreeGrafter"/>
</dbReference>
<comment type="similarity">
    <text evidence="3">In the C-terminal section; belongs to the MoeA family.</text>
</comment>
<dbReference type="PROSITE" id="PS01079">
    <property type="entry name" value="MOCF_BIOSYNTHESIS_2"/>
    <property type="match status" value="1"/>
</dbReference>
<dbReference type="OrthoDB" id="4349954at2759"/>
<dbReference type="InterPro" id="IPR036688">
    <property type="entry name" value="MoeA_C_domain_IV_sf"/>
</dbReference>
<dbReference type="PANTHER" id="PTHR10192">
    <property type="entry name" value="MOLYBDOPTERIN BIOSYNTHESIS PROTEIN"/>
    <property type="match status" value="1"/>
</dbReference>
<protein>
    <recommendedName>
        <fullName evidence="6">MoaB/Mog domain-containing protein</fullName>
    </recommendedName>
</protein>
<keyword evidence="4" id="KW-0501">Molybdenum cofactor biosynthesis</keyword>
<dbReference type="SUPFAM" id="SSF53218">
    <property type="entry name" value="Molybdenum cofactor biosynthesis proteins"/>
    <property type="match status" value="2"/>
</dbReference>
<dbReference type="InterPro" id="IPR005110">
    <property type="entry name" value="MoeA_linker/N"/>
</dbReference>
<dbReference type="CDD" id="cd00887">
    <property type="entry name" value="MoeA"/>
    <property type="match status" value="1"/>
</dbReference>
<dbReference type="GO" id="GO:0005829">
    <property type="term" value="C:cytosol"/>
    <property type="evidence" value="ECO:0007669"/>
    <property type="project" value="TreeGrafter"/>
</dbReference>
<dbReference type="Pfam" id="PF00994">
    <property type="entry name" value="MoCF_biosynth"/>
    <property type="match status" value="2"/>
</dbReference>
<dbReference type="InterPro" id="IPR005111">
    <property type="entry name" value="MoeA_C_domain_IV"/>
</dbReference>
<comment type="pathway">
    <text evidence="1">Cofactor biosynthesis; molybdopterin biosynthesis.</text>
</comment>
<feature type="compositionally biased region" description="Basic residues" evidence="5">
    <location>
        <begin position="1135"/>
        <end position="1151"/>
    </location>
</feature>
<evidence type="ECO:0000256" key="2">
    <source>
        <dbReference type="ARBA" id="ARBA00007589"/>
    </source>
</evidence>
<dbReference type="SUPFAM" id="SSF63867">
    <property type="entry name" value="MoeA C-terminal domain-like"/>
    <property type="match status" value="1"/>
</dbReference>
<dbReference type="Proteomes" id="UP000298327">
    <property type="component" value="Unassembled WGS sequence"/>
</dbReference>
<feature type="compositionally biased region" description="Low complexity" evidence="5">
    <location>
        <begin position="1"/>
        <end position="14"/>
    </location>
</feature>
<keyword evidence="8" id="KW-1185">Reference proteome</keyword>
<dbReference type="EMBL" id="SEOQ01000230">
    <property type="protein sequence ID" value="TFY66636.1"/>
    <property type="molecule type" value="Genomic_DNA"/>
</dbReference>
<accession>A0A4Y9YVM6</accession>
<dbReference type="Gene3D" id="2.40.340.10">
    <property type="entry name" value="MoeA, C-terminal, domain IV"/>
    <property type="match status" value="1"/>
</dbReference>
<feature type="region of interest" description="Disordered" evidence="5">
    <location>
        <begin position="1"/>
        <end position="21"/>
    </location>
</feature>
<dbReference type="UniPathway" id="UPA00344"/>
<evidence type="ECO:0000256" key="4">
    <source>
        <dbReference type="ARBA" id="ARBA00023150"/>
    </source>
</evidence>
<dbReference type="CDD" id="cd00886">
    <property type="entry name" value="MogA_MoaB"/>
    <property type="match status" value="1"/>
</dbReference>
<dbReference type="Pfam" id="PF03453">
    <property type="entry name" value="MoeA_N"/>
    <property type="match status" value="1"/>
</dbReference>
<evidence type="ECO:0000259" key="6">
    <source>
        <dbReference type="SMART" id="SM00852"/>
    </source>
</evidence>
<dbReference type="Gene3D" id="3.40.980.10">
    <property type="entry name" value="MoaB/Mog-like domain"/>
    <property type="match status" value="2"/>
</dbReference>
<dbReference type="SUPFAM" id="SSF143975">
    <property type="entry name" value="IlvD/EDD N-terminal domain-like"/>
    <property type="match status" value="1"/>
</dbReference>
<dbReference type="SUPFAM" id="SSF63882">
    <property type="entry name" value="MoeA N-terminal region -like"/>
    <property type="match status" value="1"/>
</dbReference>
<dbReference type="Gene3D" id="2.170.190.11">
    <property type="entry name" value="Molybdopterin biosynthesis moea protein, domain 3"/>
    <property type="match status" value="1"/>
</dbReference>
<dbReference type="InterPro" id="IPR001453">
    <property type="entry name" value="MoaB/Mog_dom"/>
</dbReference>
<proteinExistence type="inferred from homology"/>
<comment type="caution">
    <text evidence="7">The sequence shown here is derived from an EMBL/GenBank/DDBJ whole genome shotgun (WGS) entry which is preliminary data.</text>
</comment>
<evidence type="ECO:0000313" key="7">
    <source>
        <dbReference type="EMBL" id="TFY66636.1"/>
    </source>
</evidence>
<feature type="region of interest" description="Disordered" evidence="5">
    <location>
        <begin position="910"/>
        <end position="932"/>
    </location>
</feature>
<dbReference type="Gene3D" id="3.90.105.10">
    <property type="entry name" value="Molybdopterin biosynthesis moea protein, domain 2"/>
    <property type="match status" value="1"/>
</dbReference>
<dbReference type="InterPro" id="IPR008284">
    <property type="entry name" value="MoCF_biosynth_CS"/>
</dbReference>
<dbReference type="GO" id="GO:0006777">
    <property type="term" value="P:Mo-molybdopterin cofactor biosynthetic process"/>
    <property type="evidence" value="ECO:0007669"/>
    <property type="project" value="UniProtKB-KW"/>
</dbReference>
<feature type="region of interest" description="Disordered" evidence="5">
    <location>
        <begin position="959"/>
        <end position="985"/>
    </location>
</feature>
<comment type="similarity">
    <text evidence="2">In the N-terminal section; belongs to the MoaB/Mog family.</text>
</comment>
<dbReference type="NCBIfam" id="TIGR00177">
    <property type="entry name" value="molyb_syn"/>
    <property type="match status" value="1"/>
</dbReference>
<feature type="domain" description="MoaB/Mog" evidence="6">
    <location>
        <begin position="1368"/>
        <end position="1519"/>
    </location>
</feature>
<feature type="compositionally biased region" description="Low complexity" evidence="5">
    <location>
        <begin position="911"/>
        <end position="921"/>
    </location>
</feature>
<sequence>MQSSTSSRASSPRTRLAEAHKPCVSRIDPRIPIYRPSDTMEPRILGALVYAVGLTEEDMDKPQIGISPIWWEGNPCNVHLCEHNLPLWAAEPAPARNERVNVGGNQVIRTRRVSRGYLGIKTQPSLLCVDCEFRHVDEREKMLLPVTVNWRFANSAARDDQFENRSNPNPIPGIQTGLFISTGRCLRRTMSAALGDPFLLSSYDVSKRFASSSSSHSNVYVTHHRARAGEGYATIAVHGDGVHVLDVSDMHLVHSYALGPSTSFACPAVSRTHAQNELNVWTTYAAIQDAPELKPEEKGKTIWAWNETLSGETSGKSQKTSVVMPHRVAKILYAEELPSRVILVSPEGDLTLADEELHVLTSKAYPHPTAALQRSFVLPKSSPLSSQSDSPSHSATVLSFISHEGRTRLYIAALNDQGVDLIYDDVLPTTSTDVVDVSCSPEGHISLLLRSGSWESYLLQKAHQKIVVKQLAPPIRIQKLSFASSTSQLNERTLNEISLLSLGSSFVLFSAITSQSPELVLLLWDLQYSVVLASHSLPIPSTLAHSKEGVTMELVLGSSSQALLSLSPKTPKPSSQSRSSVLAVPINVPERSTIAQAMGRAADTAKWTTQPSTSSAADLEKVGLDGSRRNLLQKVRAAIEQDRPEAADTLFLEWAQRETAARAKIAKQPSQTQAIEHGPEFSREFVRRLLDAVLQPSLPAASYSPKTIEYLLKHRAVSWTMLDVSLFTLLQARKDWHAVQLALQNVIDIPEQEVISLLNTVVTIHRRDKNADANSMQVDSVPSDCPSVPAILSLVVTYPTSSVPMRLAIRDRLSDAENIVGVLEVLEGWIATWSKQDMSLALNRTKTPDIPPFDKVVDFLRHILDASFLTLLQYAPSHRLLRHLHAHLEPEVAFVDEVEQLRGPLEPFSRAQAKAAADAAQGPRKDTQIDWRKRKRLQHEQAALVTEHSVQFRRIETDWNGQDPSRHPHSDSVSDTASADATADKSGPTIREIVLDKGFEVKFQQVVPDDEAAIKRIVREWSAAKVDWIITTGGTGFGVRDRTPEAITPLIERHASGLVHLLLSASLKITPLAALSRPVAGTIGDTLVVTLPGSVKAVKENLETLLSAGVLDHAIELIKGGSGKSIHFALSGHGQHGHSHGHSSHHHHDHGHGHSHETPRPRTLLSHDPSLPASARHRVSPYSLITYHDAMKSIFDEVRPLPTERRPVTTALKGYVLAEDVYAVQDVPSSPTTNVDGYAVSSTYKPGVYKVLTSATHSAFDPLPEGTIYRINTGAPLPAGTDAVIMVEDTRLVSSIKDEDGLEVEEQEVEMLVSVPAGENVRAAGSDIKKGHLALQKGEVLSSVGGEIGTLIFVGKKEVEVYRKPVVAILSTGNELLDIQKPVAEKGDGWGGIWDTNRPSLQAALEGLGYEVMDLGIVVDQVTAHVDKIKEGLKYDILLTTGGTSMGASDLLKPVIERHFNGTIHFGRVKIKPGKPTTFATIPDFTTQSSHPKIIFALPGNPASALVTFHVFVVPALRRLGGWPGSMCQYPRVRVKLTEAMRLDPRVEFHRVIIRAGADGLKVFSTGGQRSSRVASLSGANGLVVLPPLVPGQTERLEVGSEAEAMIIGELEMTR</sequence>
<dbReference type="PANTHER" id="PTHR10192:SF5">
    <property type="entry name" value="GEPHYRIN"/>
    <property type="match status" value="1"/>
</dbReference>
<feature type="domain" description="MoaB/Mog" evidence="6">
    <location>
        <begin position="972"/>
        <end position="1113"/>
    </location>
</feature>